<sequence>MPYKFEELSAQDYDQKVQKIKPRPRVIKNAIWAFVVGGLFSALGQIIFFGYVGLGLTERDAVAATAATLIFLGALLTGLGLYDKIGKHAGAGSIIPITGFANAIVAPAMEYKREGYIFGVGAKMFSIAGPVLAYGITVSVLIGLVYYLFL</sequence>
<reference evidence="2 3" key="1">
    <citation type="submission" date="2019-10" db="EMBL/GenBank/DDBJ databases">
        <title>Whole-genome sequence of the extremophile Heliorestis acidaminivorans DSM 24790.</title>
        <authorList>
            <person name="Kyndt J.A."/>
            <person name="Meyer T.E."/>
        </authorList>
    </citation>
    <scope>NUCLEOTIDE SEQUENCE [LARGE SCALE GENOMIC DNA]</scope>
    <source>
        <strain evidence="2 3">DSM 24790</strain>
    </source>
</reference>
<dbReference type="Pfam" id="PF03862">
    <property type="entry name" value="SpoVAC_SpoVAEB"/>
    <property type="match status" value="1"/>
</dbReference>
<comment type="caution">
    <text evidence="2">The sequence shown here is derived from an EMBL/GenBank/DDBJ whole genome shotgun (WGS) entry which is preliminary data.</text>
</comment>
<dbReference type="NCBIfam" id="TIGR02838">
    <property type="entry name" value="spore_V_AC"/>
    <property type="match status" value="1"/>
</dbReference>
<keyword evidence="1" id="KW-1133">Transmembrane helix</keyword>
<keyword evidence="1" id="KW-0812">Transmembrane</keyword>
<dbReference type="Proteomes" id="UP000468766">
    <property type="component" value="Unassembled WGS sequence"/>
</dbReference>
<organism evidence="2 3">
    <name type="scientific">Heliorestis acidaminivorans</name>
    <dbReference type="NCBI Taxonomy" id="553427"/>
    <lineage>
        <taxon>Bacteria</taxon>
        <taxon>Bacillati</taxon>
        <taxon>Bacillota</taxon>
        <taxon>Clostridia</taxon>
        <taxon>Eubacteriales</taxon>
        <taxon>Heliobacteriaceae</taxon>
        <taxon>Heliorestis</taxon>
    </lineage>
</organism>
<protein>
    <submittedName>
        <fullName evidence="2">Stage V sporulation protein AC</fullName>
    </submittedName>
</protein>
<dbReference type="InterPro" id="IPR005562">
    <property type="entry name" value="SpoVA"/>
</dbReference>
<feature type="transmembrane region" description="Helical" evidence="1">
    <location>
        <begin position="88"/>
        <end position="106"/>
    </location>
</feature>
<evidence type="ECO:0000313" key="2">
    <source>
        <dbReference type="EMBL" id="KAB2951706.1"/>
    </source>
</evidence>
<evidence type="ECO:0000313" key="3">
    <source>
        <dbReference type="Proteomes" id="UP000468766"/>
    </source>
</evidence>
<dbReference type="EMBL" id="WBXO01000010">
    <property type="protein sequence ID" value="KAB2951706.1"/>
    <property type="molecule type" value="Genomic_DNA"/>
</dbReference>
<dbReference type="InterPro" id="IPR014203">
    <property type="entry name" value="Spore_V_AC"/>
</dbReference>
<evidence type="ECO:0000256" key="1">
    <source>
        <dbReference type="SAM" id="Phobius"/>
    </source>
</evidence>
<keyword evidence="3" id="KW-1185">Reference proteome</keyword>
<dbReference type="PANTHER" id="PTHR38450">
    <property type="entry name" value="STAGE V SPORULATION PROTEIN AC-RELATED"/>
    <property type="match status" value="1"/>
</dbReference>
<feature type="transmembrane region" description="Helical" evidence="1">
    <location>
        <begin position="61"/>
        <end position="82"/>
    </location>
</feature>
<keyword evidence="1" id="KW-0472">Membrane</keyword>
<accession>A0A6I0EQQ5</accession>
<dbReference type="PANTHER" id="PTHR38450:SF1">
    <property type="entry name" value="STAGE V SPORULATION PROTEIN AC"/>
    <property type="match status" value="1"/>
</dbReference>
<gene>
    <name evidence="2" type="primary">spoVAC</name>
    <name evidence="2" type="ORF">F9B85_11805</name>
</gene>
<feature type="transmembrane region" description="Helical" evidence="1">
    <location>
        <begin position="127"/>
        <end position="149"/>
    </location>
</feature>
<name>A0A6I0EQQ5_9FIRM</name>
<dbReference type="OrthoDB" id="9797988at2"/>
<feature type="transmembrane region" description="Helical" evidence="1">
    <location>
        <begin position="31"/>
        <end position="54"/>
    </location>
</feature>
<proteinExistence type="predicted"/>
<dbReference type="AlphaFoldDB" id="A0A6I0EQQ5"/>
<dbReference type="RefSeq" id="WP_151621177.1">
    <property type="nucleotide sequence ID" value="NZ_WBXO01000010.1"/>
</dbReference>